<evidence type="ECO:0000313" key="2">
    <source>
        <dbReference type="Proteomes" id="UP000252733"/>
    </source>
</evidence>
<dbReference type="RefSeq" id="WP_114437386.1">
    <property type="nucleotide sequence ID" value="NZ_QPIZ01000017.1"/>
</dbReference>
<gene>
    <name evidence="1" type="ORF">DFO77_11718</name>
</gene>
<organism evidence="1 2">
    <name type="scientific">Marinilabilia salmonicolor</name>
    <dbReference type="NCBI Taxonomy" id="989"/>
    <lineage>
        <taxon>Bacteria</taxon>
        <taxon>Pseudomonadati</taxon>
        <taxon>Bacteroidota</taxon>
        <taxon>Bacteroidia</taxon>
        <taxon>Marinilabiliales</taxon>
        <taxon>Marinilabiliaceae</taxon>
        <taxon>Marinilabilia</taxon>
    </lineage>
</organism>
<keyword evidence="2" id="KW-1185">Reference proteome</keyword>
<sequence>MSNTTIASIDDSGTLRFIPWHYGVINLNADVTYKNSTIRASKIVSIGHPEFEIECINDFGNGSAVFFASPKEGGGDLYT</sequence>
<reference evidence="1 2" key="1">
    <citation type="submission" date="2018-07" db="EMBL/GenBank/DDBJ databases">
        <title>Freshwater and sediment microbial communities from various areas in North America, analyzing microbe dynamics in response to fracking.</title>
        <authorList>
            <person name="Lamendella R."/>
        </authorList>
    </citation>
    <scope>NUCLEOTIDE SEQUENCE [LARGE SCALE GENOMIC DNA]</scope>
    <source>
        <strain evidence="1 2">160A</strain>
    </source>
</reference>
<dbReference type="AlphaFoldDB" id="A0A368US01"/>
<name>A0A368US01_9BACT</name>
<proteinExistence type="predicted"/>
<dbReference type="EMBL" id="QPIZ01000017">
    <property type="protein sequence ID" value="RCW31576.1"/>
    <property type="molecule type" value="Genomic_DNA"/>
</dbReference>
<accession>A0A368US01</accession>
<evidence type="ECO:0000313" key="1">
    <source>
        <dbReference type="EMBL" id="RCW31576.1"/>
    </source>
</evidence>
<comment type="caution">
    <text evidence="1">The sequence shown here is derived from an EMBL/GenBank/DDBJ whole genome shotgun (WGS) entry which is preliminary data.</text>
</comment>
<protein>
    <submittedName>
        <fullName evidence="1">Uncharacterized protein</fullName>
    </submittedName>
</protein>
<dbReference type="Proteomes" id="UP000252733">
    <property type="component" value="Unassembled WGS sequence"/>
</dbReference>